<evidence type="ECO:0000313" key="2">
    <source>
        <dbReference type="EMBL" id="MEQ2363173.1"/>
    </source>
</evidence>
<feature type="chain" id="PRO_5045216839" evidence="1">
    <location>
        <begin position="30"/>
        <end position="72"/>
    </location>
</feature>
<evidence type="ECO:0000256" key="1">
    <source>
        <dbReference type="SAM" id="SignalP"/>
    </source>
</evidence>
<keyword evidence="1" id="KW-0732">Signal</keyword>
<reference evidence="2 3" key="1">
    <citation type="submission" date="2024-03" db="EMBL/GenBank/DDBJ databases">
        <title>Human intestinal bacterial collection.</title>
        <authorList>
            <person name="Pauvert C."/>
            <person name="Hitch T.C.A."/>
            <person name="Clavel T."/>
        </authorList>
    </citation>
    <scope>NUCLEOTIDE SEQUENCE [LARGE SCALE GENOMIC DNA]</scope>
    <source>
        <strain evidence="2 3">CLA-AA-H175</strain>
    </source>
</reference>
<protein>
    <submittedName>
        <fullName evidence="2">Uncharacterized protein</fullName>
    </submittedName>
</protein>
<dbReference type="Proteomes" id="UP001457197">
    <property type="component" value="Unassembled WGS sequence"/>
</dbReference>
<comment type="caution">
    <text evidence="2">The sequence shown here is derived from an EMBL/GenBank/DDBJ whole genome shotgun (WGS) entry which is preliminary data.</text>
</comment>
<keyword evidence="3" id="KW-1185">Reference proteome</keyword>
<sequence>MVVSVIGSKPFFTFSSFLFSGLLPGAAVAADKKGSLPWWKAAGMLLHQRRQNLSFSIVVEPQGKVNKQTVQP</sequence>
<feature type="signal peptide" evidence="1">
    <location>
        <begin position="1"/>
        <end position="29"/>
    </location>
</feature>
<accession>A0ABV1AY95</accession>
<gene>
    <name evidence="2" type="ORF">WMO44_13655</name>
</gene>
<proteinExistence type="predicted"/>
<dbReference type="EMBL" id="JBBMEO010000042">
    <property type="protein sequence ID" value="MEQ2363173.1"/>
    <property type="molecule type" value="Genomic_DNA"/>
</dbReference>
<dbReference type="RefSeq" id="WP_349152900.1">
    <property type="nucleotide sequence ID" value="NZ_JBBMEO010000042.1"/>
</dbReference>
<name>A0ABV1AY95_9FIRM</name>
<organism evidence="2 3">
    <name type="scientific">Faecalibacterium tardum</name>
    <dbReference type="NCBI Taxonomy" id="3133156"/>
    <lineage>
        <taxon>Bacteria</taxon>
        <taxon>Bacillati</taxon>
        <taxon>Bacillota</taxon>
        <taxon>Clostridia</taxon>
        <taxon>Eubacteriales</taxon>
        <taxon>Oscillospiraceae</taxon>
        <taxon>Faecalibacterium</taxon>
    </lineage>
</organism>
<evidence type="ECO:0000313" key="3">
    <source>
        <dbReference type="Proteomes" id="UP001457197"/>
    </source>
</evidence>